<dbReference type="RefSeq" id="WP_211556907.1">
    <property type="nucleotide sequence ID" value="NZ_JAGVRK010000001.1"/>
</dbReference>
<protein>
    <recommendedName>
        <fullName evidence="5">TPM domain-containing protein</fullName>
    </recommendedName>
</protein>
<dbReference type="Proteomes" id="UP000682403">
    <property type="component" value="Unassembled WGS sequence"/>
</dbReference>
<gene>
    <name evidence="3" type="ORF">J9317_05660</name>
</gene>
<dbReference type="InterPro" id="IPR057360">
    <property type="entry name" value="YxzE"/>
</dbReference>
<dbReference type="Pfam" id="PF25184">
    <property type="entry name" value="YxzE"/>
    <property type="match status" value="1"/>
</dbReference>
<name>A0ABS5LBZ3_9BACI</name>
<evidence type="ECO:0000313" key="4">
    <source>
        <dbReference type="Proteomes" id="UP000682403"/>
    </source>
</evidence>
<reference evidence="3 4" key="1">
    <citation type="submission" date="2021-04" db="EMBL/GenBank/DDBJ databases">
        <title>Metabacillus sp. strain KIGAM252 whole genome sequence.</title>
        <authorList>
            <person name="Seo M.-J."/>
            <person name="Cho E.-S."/>
            <person name="Hwang C.Y."/>
            <person name="Yoon D.J."/>
        </authorList>
    </citation>
    <scope>NUCLEOTIDE SEQUENCE [LARGE SCALE GENOMIC DNA]</scope>
    <source>
        <strain evidence="3 4">KIGAM252</strain>
    </source>
</reference>
<feature type="region of interest" description="Disordered" evidence="1">
    <location>
        <begin position="63"/>
        <end position="91"/>
    </location>
</feature>
<evidence type="ECO:0008006" key="5">
    <source>
        <dbReference type="Google" id="ProtNLM"/>
    </source>
</evidence>
<proteinExistence type="predicted"/>
<sequence>MEVRAVDFNRRILKDWGNRHMAWIGLAIIAGITFIIYKAIKGTKNHQGNRNSSSSGFTPFFYSGDSGDSSSDGGGFDCGGGGDGGGGGGGD</sequence>
<feature type="transmembrane region" description="Helical" evidence="2">
    <location>
        <begin position="20"/>
        <end position="40"/>
    </location>
</feature>
<feature type="compositionally biased region" description="Gly residues" evidence="1">
    <location>
        <begin position="72"/>
        <end position="91"/>
    </location>
</feature>
<accession>A0ABS5LBZ3</accession>
<keyword evidence="2" id="KW-0812">Transmembrane</keyword>
<keyword evidence="2" id="KW-0472">Membrane</keyword>
<evidence type="ECO:0000256" key="1">
    <source>
        <dbReference type="SAM" id="MobiDB-lite"/>
    </source>
</evidence>
<keyword evidence="2" id="KW-1133">Transmembrane helix</keyword>
<evidence type="ECO:0000313" key="3">
    <source>
        <dbReference type="EMBL" id="MBS2968242.1"/>
    </source>
</evidence>
<comment type="caution">
    <text evidence="3">The sequence shown here is derived from an EMBL/GenBank/DDBJ whole genome shotgun (WGS) entry which is preliminary data.</text>
</comment>
<evidence type="ECO:0000256" key="2">
    <source>
        <dbReference type="SAM" id="Phobius"/>
    </source>
</evidence>
<dbReference type="EMBL" id="JAGVRK010000001">
    <property type="protein sequence ID" value="MBS2968242.1"/>
    <property type="molecule type" value="Genomic_DNA"/>
</dbReference>
<keyword evidence="4" id="KW-1185">Reference proteome</keyword>
<organism evidence="3 4">
    <name type="scientific">Metabacillus flavus</name>
    <dbReference type="NCBI Taxonomy" id="2823519"/>
    <lineage>
        <taxon>Bacteria</taxon>
        <taxon>Bacillati</taxon>
        <taxon>Bacillota</taxon>
        <taxon>Bacilli</taxon>
        <taxon>Bacillales</taxon>
        <taxon>Bacillaceae</taxon>
        <taxon>Metabacillus</taxon>
    </lineage>
</organism>